<dbReference type="InterPro" id="IPR013517">
    <property type="entry name" value="FG-GAP"/>
</dbReference>
<proteinExistence type="predicted"/>
<accession>X0TL38</accession>
<dbReference type="EMBL" id="BARS01010502">
    <property type="protein sequence ID" value="GAF94283.1"/>
    <property type="molecule type" value="Genomic_DNA"/>
</dbReference>
<dbReference type="Pfam" id="PF13517">
    <property type="entry name" value="FG-GAP_3"/>
    <property type="match status" value="1"/>
</dbReference>
<evidence type="ECO:0000256" key="1">
    <source>
        <dbReference type="ARBA" id="ARBA00022729"/>
    </source>
</evidence>
<protein>
    <recommendedName>
        <fullName evidence="3">VCBS repeat-containing protein</fullName>
    </recommendedName>
</protein>
<evidence type="ECO:0008006" key="3">
    <source>
        <dbReference type="Google" id="ProtNLM"/>
    </source>
</evidence>
<keyword evidence="1" id="KW-0732">Signal</keyword>
<gene>
    <name evidence="2" type="ORF">S01H1_19441</name>
</gene>
<reference evidence="2" key="1">
    <citation type="journal article" date="2014" name="Front. Microbiol.">
        <title>High frequency of phylogenetically diverse reductive dehalogenase-homologous genes in deep subseafloor sedimentary metagenomes.</title>
        <authorList>
            <person name="Kawai M."/>
            <person name="Futagami T."/>
            <person name="Toyoda A."/>
            <person name="Takaki Y."/>
            <person name="Nishi S."/>
            <person name="Hori S."/>
            <person name="Arai W."/>
            <person name="Tsubouchi T."/>
            <person name="Morono Y."/>
            <person name="Uchiyama I."/>
            <person name="Ito T."/>
            <person name="Fujiyama A."/>
            <person name="Inagaki F."/>
            <person name="Takami H."/>
        </authorList>
    </citation>
    <scope>NUCLEOTIDE SEQUENCE</scope>
    <source>
        <strain evidence="2">Expedition CK06-06</strain>
    </source>
</reference>
<comment type="caution">
    <text evidence="2">The sequence shown here is derived from an EMBL/GenBank/DDBJ whole genome shotgun (WGS) entry which is preliminary data.</text>
</comment>
<dbReference type="AlphaFoldDB" id="X0TL38"/>
<feature type="non-terminal residue" evidence="2">
    <location>
        <position position="281"/>
    </location>
</feature>
<dbReference type="SUPFAM" id="SSF69318">
    <property type="entry name" value="Integrin alpha N-terminal domain"/>
    <property type="match status" value="1"/>
</dbReference>
<name>X0TL38_9ZZZZ</name>
<dbReference type="InterPro" id="IPR028994">
    <property type="entry name" value="Integrin_alpha_N"/>
</dbReference>
<organism evidence="2">
    <name type="scientific">marine sediment metagenome</name>
    <dbReference type="NCBI Taxonomy" id="412755"/>
    <lineage>
        <taxon>unclassified sequences</taxon>
        <taxon>metagenomes</taxon>
        <taxon>ecological metagenomes</taxon>
    </lineage>
</organism>
<sequence>MKDKSALVRSASVKALIRLTDYDSETMSTFPFEFASESNEEVRKSLIENIAKDYIRTIKPNKKKELLGSLQYLCKEWSKQGVVSHLDIFGHAKDRFFAGNFKEALTDFEVLRGRGLDLIWKGKTKGFICCIETVDIDGDGLKEIILSSSDNILYLFKPTGKLMWKKESEIGGFRSWVKVDDVDGDGALEIIWGLSNGTFLIFTPEGQKKGQILGTEGINSFDLLATQNSVTKRIVYGCVNGYIHCMDISGREKWRFRTGLHNLRIAVADIDKDNSQEIVVG</sequence>
<evidence type="ECO:0000313" key="2">
    <source>
        <dbReference type="EMBL" id="GAF94283.1"/>
    </source>
</evidence>